<gene>
    <name evidence="2" type="ORF">CARN1_0783</name>
</gene>
<accession>E6PIL3</accession>
<dbReference type="AlphaFoldDB" id="E6PIL3"/>
<name>E6PIL3_9ZZZZ</name>
<keyword evidence="1" id="KW-0472">Membrane</keyword>
<keyword evidence="1" id="KW-1133">Transmembrane helix</keyword>
<protein>
    <submittedName>
        <fullName evidence="2">Uncharacterized protein</fullName>
    </submittedName>
</protein>
<evidence type="ECO:0000313" key="2">
    <source>
        <dbReference type="EMBL" id="CBH76303.1"/>
    </source>
</evidence>
<organism evidence="2">
    <name type="scientific">mine drainage metagenome</name>
    <dbReference type="NCBI Taxonomy" id="410659"/>
    <lineage>
        <taxon>unclassified sequences</taxon>
        <taxon>metagenomes</taxon>
        <taxon>ecological metagenomes</taxon>
    </lineage>
</organism>
<evidence type="ECO:0000256" key="1">
    <source>
        <dbReference type="SAM" id="Phobius"/>
    </source>
</evidence>
<sequence>MILYGQVRRAGICSRRRAGNAIQGFNMNRVSYIILGAVAIAALGGGLLWRHLRSLEMAREARTLSQAQTDARSGNYDEARTLASTLRLQPGSRRAVDKKIARDIASDNAAWAAYARAASQYVAAARNIYNEGDGPPAALFDQLVSAAQKAVARPHEWLLSDVVLTKKLASMAKGTLCIEYSQPTPAAHLDYVVRVLSVSSWTPAFDPSSGNTVPNSTTDCFGSALINAAMVVEYRSNKDGQVPRSLVAMPADFVNDAVAAQDVALLPMPHGFALSFDGLITSFWGGSGDRYVLHVLRFVAGTKPKYDGGAIPKDVLVKHLHGLTGTGYAFPAGGDQEAPFWQCLACPDIASTATVKWNGDRYCGARSA</sequence>
<comment type="caution">
    <text evidence="2">The sequence shown here is derived from an EMBL/GenBank/DDBJ whole genome shotgun (WGS) entry which is preliminary data.</text>
</comment>
<feature type="transmembrane region" description="Helical" evidence="1">
    <location>
        <begin position="30"/>
        <end position="49"/>
    </location>
</feature>
<reference evidence="2" key="1">
    <citation type="submission" date="2009-10" db="EMBL/GenBank/DDBJ databases">
        <title>Diversity of trophic interactions inside an arsenic-rich microbial ecosystem.</title>
        <authorList>
            <person name="Bertin P.N."/>
            <person name="Heinrich-Salmeron A."/>
            <person name="Pelletier E."/>
            <person name="Goulhen-Chollet F."/>
            <person name="Arsene-Ploetze F."/>
            <person name="Gallien S."/>
            <person name="Calteau A."/>
            <person name="Vallenet D."/>
            <person name="Casiot C."/>
            <person name="Chane-Woon-Ming B."/>
            <person name="Giloteaux L."/>
            <person name="Barakat M."/>
            <person name="Bonnefoy V."/>
            <person name="Bruneel O."/>
            <person name="Chandler M."/>
            <person name="Cleiss J."/>
            <person name="Duran R."/>
            <person name="Elbaz-Poulichet F."/>
            <person name="Fonknechten N."/>
            <person name="Lauga B."/>
            <person name="Mornico D."/>
            <person name="Ortet P."/>
            <person name="Schaeffer C."/>
            <person name="Siguier P."/>
            <person name="Alexander Thil Smith A."/>
            <person name="Van Dorsselaer A."/>
            <person name="Weissenbach J."/>
            <person name="Medigue C."/>
            <person name="Le Paslier D."/>
        </authorList>
    </citation>
    <scope>NUCLEOTIDE SEQUENCE</scope>
</reference>
<dbReference type="EMBL" id="CABL01000019">
    <property type="protein sequence ID" value="CBH76303.1"/>
    <property type="molecule type" value="Genomic_DNA"/>
</dbReference>
<proteinExistence type="predicted"/>
<keyword evidence="1" id="KW-0812">Transmembrane</keyword>